<comment type="caution">
    <text evidence="1">The sequence shown here is derived from an EMBL/GenBank/DDBJ whole genome shotgun (WGS) entry which is preliminary data.</text>
</comment>
<gene>
    <name evidence="1" type="ORF">D0469_12165</name>
</gene>
<dbReference type="OrthoDB" id="2678750at2"/>
<accession>A0A372LMF1</accession>
<dbReference type="Pfam" id="PF10673">
    <property type="entry name" value="DUF2487"/>
    <property type="match status" value="1"/>
</dbReference>
<evidence type="ECO:0000313" key="1">
    <source>
        <dbReference type="EMBL" id="RFU68487.1"/>
    </source>
</evidence>
<protein>
    <submittedName>
        <fullName evidence="1">DUF2487 family protein</fullName>
    </submittedName>
</protein>
<dbReference type="AlphaFoldDB" id="A0A372LMF1"/>
<dbReference type="EMBL" id="QVTE01000033">
    <property type="protein sequence ID" value="RFU68487.1"/>
    <property type="molecule type" value="Genomic_DNA"/>
</dbReference>
<dbReference type="Proteomes" id="UP000264541">
    <property type="component" value="Unassembled WGS sequence"/>
</dbReference>
<name>A0A372LMF1_9BACI</name>
<organism evidence="1 2">
    <name type="scientific">Peribacillus saganii</name>
    <dbReference type="NCBI Taxonomy" id="2303992"/>
    <lineage>
        <taxon>Bacteria</taxon>
        <taxon>Bacillati</taxon>
        <taxon>Bacillota</taxon>
        <taxon>Bacilli</taxon>
        <taxon>Bacillales</taxon>
        <taxon>Bacillaceae</taxon>
        <taxon>Peribacillus</taxon>
    </lineage>
</organism>
<evidence type="ECO:0000313" key="2">
    <source>
        <dbReference type="Proteomes" id="UP000264541"/>
    </source>
</evidence>
<dbReference type="RefSeq" id="WP_117327011.1">
    <property type="nucleotide sequence ID" value="NZ_QVTE01000033.1"/>
</dbReference>
<reference evidence="1 2" key="1">
    <citation type="submission" date="2018-08" db="EMBL/GenBank/DDBJ databases">
        <title>Bacillus chawlae sp. nov., Bacillus glennii sp. nov., and Bacillus saganii sp. nov. Isolated from the Vehicle Assembly Building at Kennedy Space Center where the Viking Spacecraft were Assembled.</title>
        <authorList>
            <person name="Seuylemezian A."/>
            <person name="Vaishampayan P."/>
        </authorList>
    </citation>
    <scope>NUCLEOTIDE SEQUENCE [LARGE SCALE GENOMIC DNA]</scope>
    <source>
        <strain evidence="1 2">V47-23a</strain>
    </source>
</reference>
<dbReference type="InterPro" id="IPR019615">
    <property type="entry name" value="DUF2487"/>
</dbReference>
<keyword evidence="2" id="KW-1185">Reference proteome</keyword>
<proteinExistence type="predicted"/>
<sequence length="152" mass="17883">MKWTPNEVDMFLQAKEYVDTALIPLVPVNFAENIKQSASMKDFTEILTLEIERQFKGRIMLLPQLAYLSSWDEPKRLELAADWARGLKEQGFAHVFYITSDSEWRVNEQGLEGSLIWIPSIPLEHLEEKHKRPMIDDQVRQVLAIFTRKWHD</sequence>